<keyword evidence="2" id="KW-1185">Reference proteome</keyword>
<name>A0ABV3Y0F6_9ACTN</name>
<dbReference type="EMBL" id="JBFSHR010000002">
    <property type="protein sequence ID" value="MEX6428441.1"/>
    <property type="molecule type" value="Genomic_DNA"/>
</dbReference>
<sequence length="90" mass="10034">MMANAALASAIKRLGQLHVAKGKTLSARGISAHQLAQFRHWEKGAAKLSDYRTLTSYARHRYVITSIDRRWDGLITVTRVTRSGSRTPPT</sequence>
<comment type="caution">
    <text evidence="1">The sequence shown here is derived from an EMBL/GenBank/DDBJ whole genome shotgun (WGS) entry which is preliminary data.</text>
</comment>
<evidence type="ECO:0000313" key="1">
    <source>
        <dbReference type="EMBL" id="MEX6428441.1"/>
    </source>
</evidence>
<reference evidence="1 2" key="1">
    <citation type="submission" date="2024-07" db="EMBL/GenBank/DDBJ databases">
        <title>Draft Genome Sequence of Ferrimicrobium acidiphilum Strain YE2023, Isolated from a Pulp of Bioleach Reactor.</title>
        <authorList>
            <person name="Elkina Y.A."/>
            <person name="Bulaeva A.G."/>
            <person name="Beletsky A.V."/>
            <person name="Mardanov A.V."/>
        </authorList>
    </citation>
    <scope>NUCLEOTIDE SEQUENCE [LARGE SCALE GENOMIC DNA]</scope>
    <source>
        <strain evidence="1 2">YE2023</strain>
    </source>
</reference>
<proteinExistence type="predicted"/>
<protein>
    <submittedName>
        <fullName evidence="1">Uncharacterized protein</fullName>
    </submittedName>
</protein>
<dbReference type="Proteomes" id="UP001560267">
    <property type="component" value="Unassembled WGS sequence"/>
</dbReference>
<organism evidence="1 2">
    <name type="scientific">Ferrimicrobium acidiphilum</name>
    <dbReference type="NCBI Taxonomy" id="121039"/>
    <lineage>
        <taxon>Bacteria</taxon>
        <taxon>Bacillati</taxon>
        <taxon>Actinomycetota</taxon>
        <taxon>Acidimicrobiia</taxon>
        <taxon>Acidimicrobiales</taxon>
        <taxon>Acidimicrobiaceae</taxon>
        <taxon>Ferrimicrobium</taxon>
    </lineage>
</organism>
<gene>
    <name evidence="1" type="ORF">AB6A68_01100</name>
</gene>
<evidence type="ECO:0000313" key="2">
    <source>
        <dbReference type="Proteomes" id="UP001560267"/>
    </source>
</evidence>
<accession>A0ABV3Y0F6</accession>